<evidence type="ECO:0000313" key="2">
    <source>
        <dbReference type="EMBL" id="MBB3167496.1"/>
    </source>
</evidence>
<proteinExistence type="predicted"/>
<dbReference type="AlphaFoldDB" id="A0A839UP13"/>
<dbReference type="Pfam" id="PF15538">
    <property type="entry name" value="Ntox46"/>
    <property type="match status" value="1"/>
</dbReference>
<gene>
    <name evidence="2" type="ORF">FHS30_000672</name>
</gene>
<comment type="caution">
    <text evidence="2">The sequence shown here is derived from an EMBL/GenBank/DDBJ whole genome shotgun (WGS) entry which is preliminary data.</text>
</comment>
<sequence length="529" mass="58066">MSLSLTDPQGRRFRIVHGWGTGPCKSKNLYRSHPEAEAFVERLSSEQLSDIVRCFFGGSDHRPRHLRETPVNRTATCRQPVPTKAHTAADRIAAAICNAHLVVQPDTRLQPVDDPRSKLRMEIRQTLSAILLDERQEAARHQALLDQESAINKGLIYTGAAMTGLRDAAWGLLCWAKEVSDLVNPAVRLQHRFTALTTAAAADSDKLQVFADTLRREEWREVVEVIGFDPSKITDEHMAQAMDALDLVMSDASLRQSLKTFSWDYIKAQHAVELTNAGGAAVFEIALTAILAALTGGIGAVASIASKARHVTKFKKLGELLVDFAKASKKLAAHAKARAKQAAQTVAKNFDDLKTDMPAVDRKGERPKGEKVKSLTDRELAAKKGTSPTIVKARKKVAYDFYVKQGMPKHKISSHLAGIDFDKPVEISNINVNTTVHQYQSPGNPQGGYYAPPGSKATNLGISEYALDRGTNTIVKKQVNVYTTNQNVEVLKSTAAKIDDDWSIPNKVISTKGGATQYFTFEGTKFTKI</sequence>
<dbReference type="RefSeq" id="WP_183908266.1">
    <property type="nucleotide sequence ID" value="NZ_JACHXZ010000001.1"/>
</dbReference>
<protein>
    <recommendedName>
        <fullName evidence="1">Bacterial toxin 46 domain-containing protein</fullName>
    </recommendedName>
</protein>
<organism evidence="2 3">
    <name type="scientific">Simiduia aestuariiviva</name>
    <dbReference type="NCBI Taxonomy" id="1510459"/>
    <lineage>
        <taxon>Bacteria</taxon>
        <taxon>Pseudomonadati</taxon>
        <taxon>Pseudomonadota</taxon>
        <taxon>Gammaproteobacteria</taxon>
        <taxon>Cellvibrionales</taxon>
        <taxon>Cellvibrionaceae</taxon>
        <taxon>Simiduia</taxon>
    </lineage>
</organism>
<reference evidence="2 3" key="1">
    <citation type="submission" date="2020-08" db="EMBL/GenBank/DDBJ databases">
        <title>Genomic Encyclopedia of Type Strains, Phase III (KMG-III): the genomes of soil and plant-associated and newly described type strains.</title>
        <authorList>
            <person name="Whitman W."/>
        </authorList>
    </citation>
    <scope>NUCLEOTIDE SEQUENCE [LARGE SCALE GENOMIC DNA]</scope>
    <source>
        <strain evidence="2 3">CECT 8571</strain>
    </source>
</reference>
<dbReference type="Proteomes" id="UP000559987">
    <property type="component" value="Unassembled WGS sequence"/>
</dbReference>
<dbReference type="EMBL" id="JACHXZ010000001">
    <property type="protein sequence ID" value="MBB3167496.1"/>
    <property type="molecule type" value="Genomic_DNA"/>
</dbReference>
<evidence type="ECO:0000313" key="3">
    <source>
        <dbReference type="Proteomes" id="UP000559987"/>
    </source>
</evidence>
<evidence type="ECO:0000259" key="1">
    <source>
        <dbReference type="Pfam" id="PF15538"/>
    </source>
</evidence>
<keyword evidence="3" id="KW-1185">Reference proteome</keyword>
<accession>A0A839UP13</accession>
<feature type="domain" description="Bacterial toxin 46" evidence="1">
    <location>
        <begin position="393"/>
        <end position="522"/>
    </location>
</feature>
<dbReference type="InterPro" id="IPR028238">
    <property type="entry name" value="Ntox46"/>
</dbReference>
<name>A0A839UP13_9GAMM</name>